<accession>B8M022</accession>
<dbReference type="eggNOG" id="ENOG502RPRN">
    <property type="taxonomic scope" value="Eukaryota"/>
</dbReference>
<evidence type="ECO:0000313" key="2">
    <source>
        <dbReference type="Proteomes" id="UP000001745"/>
    </source>
</evidence>
<proteinExistence type="predicted"/>
<name>B8M022_TALSN</name>
<reference evidence="2" key="1">
    <citation type="journal article" date="2015" name="Genome Announc.">
        <title>Genome sequence of the AIDS-associated pathogen Penicillium marneffei (ATCC18224) and its near taxonomic relative Talaromyces stipitatus (ATCC10500).</title>
        <authorList>
            <person name="Nierman W.C."/>
            <person name="Fedorova-Abrams N.D."/>
            <person name="Andrianopoulos A."/>
        </authorList>
    </citation>
    <scope>NUCLEOTIDE SEQUENCE [LARGE SCALE GENOMIC DNA]</scope>
    <source>
        <strain evidence="2">ATCC 10500 / CBS 375.48 / QM 6759 / NRRL 1006</strain>
    </source>
</reference>
<sequence length="127" mass="14308">MERRTISAEALDKLRVVADWFQQPGIKVKTISANMSKCIDPARSSKIAPLLVELGHRDKGHSLWRLSGKSVFYKDPGFDNLFYPFAPVEVDGTKLEPGDFLRFVEDKPLTAELDCLIICVPEIDKES</sequence>
<gene>
    <name evidence="1" type="ORF">TSTA_081870</name>
</gene>
<dbReference type="AlphaFoldDB" id="B8M022"/>
<dbReference type="OMA" id="EYMRYST"/>
<protein>
    <submittedName>
        <fullName evidence="1">Uncharacterized protein</fullName>
    </submittedName>
</protein>
<dbReference type="InParanoid" id="B8M022"/>
<dbReference type="Proteomes" id="UP000001745">
    <property type="component" value="Unassembled WGS sequence"/>
</dbReference>
<dbReference type="VEuPathDB" id="FungiDB:TSTA_081870"/>
<dbReference type="EMBL" id="EQ962653">
    <property type="protein sequence ID" value="EED20954.1"/>
    <property type="molecule type" value="Genomic_DNA"/>
</dbReference>
<dbReference type="OrthoDB" id="4252872at2759"/>
<evidence type="ECO:0000313" key="1">
    <source>
        <dbReference type="EMBL" id="EED20954.1"/>
    </source>
</evidence>
<dbReference type="GeneID" id="8104825"/>
<keyword evidence="2" id="KW-1185">Reference proteome</keyword>
<dbReference type="RefSeq" id="XP_002477917.1">
    <property type="nucleotide sequence ID" value="XM_002477872.1"/>
</dbReference>
<dbReference type="HOGENOM" id="CLU_146819_0_0_1"/>
<dbReference type="PhylomeDB" id="B8M022"/>
<organism evidence="1 2">
    <name type="scientific">Talaromyces stipitatus (strain ATCC 10500 / CBS 375.48 / QM 6759 / NRRL 1006)</name>
    <name type="common">Penicillium stipitatum</name>
    <dbReference type="NCBI Taxonomy" id="441959"/>
    <lineage>
        <taxon>Eukaryota</taxon>
        <taxon>Fungi</taxon>
        <taxon>Dikarya</taxon>
        <taxon>Ascomycota</taxon>
        <taxon>Pezizomycotina</taxon>
        <taxon>Eurotiomycetes</taxon>
        <taxon>Eurotiomycetidae</taxon>
        <taxon>Eurotiales</taxon>
        <taxon>Trichocomaceae</taxon>
        <taxon>Talaromyces</taxon>
        <taxon>Talaromyces sect. Talaromyces</taxon>
    </lineage>
</organism>